<protein>
    <submittedName>
        <fullName evidence="1">4-oxalocrotonate tautomerase</fullName>
    </submittedName>
</protein>
<evidence type="ECO:0000313" key="2">
    <source>
        <dbReference type="Proteomes" id="UP000184387"/>
    </source>
</evidence>
<dbReference type="EMBL" id="FQZF01000002">
    <property type="protein sequence ID" value="SHI47062.1"/>
    <property type="molecule type" value="Genomic_DNA"/>
</dbReference>
<keyword evidence="2" id="KW-1185">Reference proteome</keyword>
<dbReference type="Proteomes" id="UP000184387">
    <property type="component" value="Unassembled WGS sequence"/>
</dbReference>
<dbReference type="OrthoDB" id="9803586at2"/>
<dbReference type="RefSeq" id="WP_073130943.1">
    <property type="nucleotide sequence ID" value="NZ_FQZF01000002.1"/>
</dbReference>
<dbReference type="InterPro" id="IPR014347">
    <property type="entry name" value="Tautomerase/MIF_sf"/>
</dbReference>
<gene>
    <name evidence="1" type="ORF">SAMN02745194_00465</name>
</gene>
<evidence type="ECO:0000313" key="1">
    <source>
        <dbReference type="EMBL" id="SHI47062.1"/>
    </source>
</evidence>
<name>A0A1M6BE94_9PROT</name>
<sequence>MPMIVIRYATPQEKSGTRPALAALASMLAARELGKDPAVTAVLVERADPADWFVAGRSLAEQGLAAFWLDIKITAGTNTKGETTGFVRAVFPEIEALLGPLHEESYVLVHAADGHAYGYGGRTQEGRWAAAKPG</sequence>
<dbReference type="AlphaFoldDB" id="A0A1M6BE94"/>
<dbReference type="STRING" id="198092.SAMN02745194_00465"/>
<dbReference type="Gene3D" id="3.30.429.10">
    <property type="entry name" value="Macrophage Migration Inhibitory Factor"/>
    <property type="match status" value="2"/>
</dbReference>
<accession>A0A1M6BE94</accession>
<proteinExistence type="predicted"/>
<organism evidence="1 2">
    <name type="scientific">Muricoccus roseus</name>
    <dbReference type="NCBI Taxonomy" id="198092"/>
    <lineage>
        <taxon>Bacteria</taxon>
        <taxon>Pseudomonadati</taxon>
        <taxon>Pseudomonadota</taxon>
        <taxon>Alphaproteobacteria</taxon>
        <taxon>Acetobacterales</taxon>
        <taxon>Roseomonadaceae</taxon>
        <taxon>Muricoccus</taxon>
    </lineage>
</organism>
<dbReference type="SUPFAM" id="SSF55331">
    <property type="entry name" value="Tautomerase/MIF"/>
    <property type="match status" value="1"/>
</dbReference>
<reference evidence="1 2" key="1">
    <citation type="submission" date="2016-11" db="EMBL/GenBank/DDBJ databases">
        <authorList>
            <person name="Jaros S."/>
            <person name="Januszkiewicz K."/>
            <person name="Wedrychowicz H."/>
        </authorList>
    </citation>
    <scope>NUCLEOTIDE SEQUENCE [LARGE SCALE GENOMIC DNA]</scope>
    <source>
        <strain evidence="1 2">DSM 14916</strain>
    </source>
</reference>